<dbReference type="GO" id="GO:0016746">
    <property type="term" value="F:acyltransferase activity"/>
    <property type="evidence" value="ECO:0007669"/>
    <property type="project" value="InterPro"/>
</dbReference>
<organism evidence="2">
    <name type="scientific">marine sediment metagenome</name>
    <dbReference type="NCBI Taxonomy" id="412755"/>
    <lineage>
        <taxon>unclassified sequences</taxon>
        <taxon>metagenomes</taxon>
        <taxon>ecological metagenomes</taxon>
    </lineage>
</organism>
<feature type="non-terminal residue" evidence="2">
    <location>
        <position position="270"/>
    </location>
</feature>
<dbReference type="InterPro" id="IPR022002">
    <property type="entry name" value="ChsH2_Znr"/>
</dbReference>
<comment type="caution">
    <text evidence="2">The sequence shown here is derived from an EMBL/GenBank/DDBJ whole genome shotgun (WGS) entry which is preliminary data.</text>
</comment>
<dbReference type="EMBL" id="BARS01022685">
    <property type="protein sequence ID" value="GAG02840.1"/>
    <property type="molecule type" value="Genomic_DNA"/>
</dbReference>
<evidence type="ECO:0000259" key="1">
    <source>
        <dbReference type="Pfam" id="PF12172"/>
    </source>
</evidence>
<dbReference type="SUPFAM" id="SSF53901">
    <property type="entry name" value="Thiolase-like"/>
    <property type="match status" value="1"/>
</dbReference>
<proteinExistence type="predicted"/>
<dbReference type="Gene3D" id="6.10.30.10">
    <property type="match status" value="1"/>
</dbReference>
<gene>
    <name evidence="2" type="ORF">S01H1_36230</name>
</gene>
<feature type="domain" description="ChsH2 rubredoxin-like zinc ribbon" evidence="1">
    <location>
        <begin position="184"/>
        <end position="213"/>
    </location>
</feature>
<dbReference type="Pfam" id="PF12172">
    <property type="entry name" value="zf-ChsH2"/>
    <property type="match status" value="1"/>
</dbReference>
<dbReference type="InterPro" id="IPR012340">
    <property type="entry name" value="NA-bd_OB-fold"/>
</dbReference>
<feature type="non-terminal residue" evidence="2">
    <location>
        <position position="1"/>
    </location>
</feature>
<protein>
    <recommendedName>
        <fullName evidence="1">ChsH2 rubredoxin-like zinc ribbon domain-containing protein</fullName>
    </recommendedName>
</protein>
<dbReference type="Gene3D" id="3.40.47.10">
    <property type="match status" value="1"/>
</dbReference>
<reference evidence="2" key="1">
    <citation type="journal article" date="2014" name="Front. Microbiol.">
        <title>High frequency of phylogenetically diverse reductive dehalogenase-homologous genes in deep subseafloor sedimentary metagenomes.</title>
        <authorList>
            <person name="Kawai M."/>
            <person name="Futagami T."/>
            <person name="Toyoda A."/>
            <person name="Takaki Y."/>
            <person name="Nishi S."/>
            <person name="Hori S."/>
            <person name="Arai W."/>
            <person name="Tsubouchi T."/>
            <person name="Morono Y."/>
            <person name="Uchiyama I."/>
            <person name="Ito T."/>
            <person name="Fujiyama A."/>
            <person name="Inagaki F."/>
            <person name="Takami H."/>
        </authorList>
    </citation>
    <scope>NUCLEOTIDE SEQUENCE</scope>
    <source>
        <strain evidence="2">Expedition CK06-06</strain>
    </source>
</reference>
<dbReference type="InterPro" id="IPR016039">
    <property type="entry name" value="Thiolase-like"/>
</dbReference>
<name>X0UBA5_9ZZZZ</name>
<dbReference type="AlphaFoldDB" id="X0UBA5"/>
<dbReference type="SUPFAM" id="SSF50249">
    <property type="entry name" value="Nucleic acid-binding proteins"/>
    <property type="match status" value="1"/>
</dbReference>
<accession>X0UBA5</accession>
<sequence>SVTSEVIGPWRRSTDRYVRAFEPKLETRHGYMASMVAAAKALAEKEGLAPKDVSKGVFSANDPRAHATLGRQLGLEMPQVQDTGFLLLGNTGTPQVLMMLAAALDGAKAGDKLLVANYGDGADAFLVELSDAFPDVPGKKSLQTYLMNKRMLPNYGAYASFRKLTDRDRYVPPSSPVTYWRDSKMELALYGSRCRKCGMVQYPPPRVCVECGTKDELDEVKLAHKGTVFTYTLDHLVGGEYLSTPVPRIVADLEGGGRTFLQMTDCDPTE</sequence>
<evidence type="ECO:0000313" key="2">
    <source>
        <dbReference type="EMBL" id="GAG02840.1"/>
    </source>
</evidence>